<evidence type="ECO:0000313" key="7">
    <source>
        <dbReference type="EMBL" id="KAF6202977.1"/>
    </source>
</evidence>
<dbReference type="PANTHER" id="PTHR24408">
    <property type="entry name" value="ZINC FINGER PROTEIN"/>
    <property type="match status" value="1"/>
</dbReference>
<accession>A0A8S9X1V8</accession>
<dbReference type="OrthoDB" id="10004641at2759"/>
<evidence type="ECO:0000313" key="8">
    <source>
        <dbReference type="Proteomes" id="UP000466442"/>
    </source>
</evidence>
<feature type="domain" description="C2H2-type" evidence="6">
    <location>
        <begin position="466"/>
        <end position="493"/>
    </location>
</feature>
<dbReference type="Pfam" id="PF00096">
    <property type="entry name" value="zf-C2H2"/>
    <property type="match status" value="7"/>
</dbReference>
<dbReference type="Proteomes" id="UP000466442">
    <property type="component" value="Unassembled WGS sequence"/>
</dbReference>
<dbReference type="SMART" id="SM00355">
    <property type="entry name" value="ZnF_C2H2"/>
    <property type="match status" value="9"/>
</dbReference>
<dbReference type="GO" id="GO:0000981">
    <property type="term" value="F:DNA-binding transcription factor activity, RNA polymerase II-specific"/>
    <property type="evidence" value="ECO:0007669"/>
    <property type="project" value="TreeGrafter"/>
</dbReference>
<feature type="domain" description="C2H2-type" evidence="6">
    <location>
        <begin position="193"/>
        <end position="211"/>
    </location>
</feature>
<evidence type="ECO:0000259" key="6">
    <source>
        <dbReference type="PROSITE" id="PS50157"/>
    </source>
</evidence>
<evidence type="ECO:0000256" key="4">
    <source>
        <dbReference type="ARBA" id="ARBA00022833"/>
    </source>
</evidence>
<dbReference type="Gene3D" id="3.30.160.60">
    <property type="entry name" value="Classic Zinc Finger"/>
    <property type="match status" value="5"/>
</dbReference>
<reference evidence="7" key="1">
    <citation type="journal article" date="2021" name="Mol. Ecol. Resour.">
        <title>Apolygus lucorum genome provides insights into omnivorousness and mesophyll feeding.</title>
        <authorList>
            <person name="Liu Y."/>
            <person name="Liu H."/>
            <person name="Wang H."/>
            <person name="Huang T."/>
            <person name="Liu B."/>
            <person name="Yang B."/>
            <person name="Yin L."/>
            <person name="Li B."/>
            <person name="Zhang Y."/>
            <person name="Zhang S."/>
            <person name="Jiang F."/>
            <person name="Zhang X."/>
            <person name="Ren Y."/>
            <person name="Wang B."/>
            <person name="Wang S."/>
            <person name="Lu Y."/>
            <person name="Wu K."/>
            <person name="Fan W."/>
            <person name="Wang G."/>
        </authorList>
    </citation>
    <scope>NUCLEOTIDE SEQUENCE</scope>
    <source>
        <strain evidence="7">12Hb</strain>
    </source>
</reference>
<feature type="domain" description="C2H2-type" evidence="6">
    <location>
        <begin position="225"/>
        <end position="252"/>
    </location>
</feature>
<dbReference type="PROSITE" id="PS50157">
    <property type="entry name" value="ZINC_FINGER_C2H2_2"/>
    <property type="match status" value="6"/>
</dbReference>
<protein>
    <recommendedName>
        <fullName evidence="6">C2H2-type domain-containing protein</fullName>
    </recommendedName>
</protein>
<dbReference type="InterPro" id="IPR013087">
    <property type="entry name" value="Znf_C2H2_type"/>
</dbReference>
<dbReference type="EMBL" id="WIXP02000011">
    <property type="protein sequence ID" value="KAF6202977.1"/>
    <property type="molecule type" value="Genomic_DNA"/>
</dbReference>
<dbReference type="PANTHER" id="PTHR24408:SF58">
    <property type="entry name" value="TRANSCRIPTION FACTOR (TFIIIA), PUTATIVE (AFU_ORTHOLOGUE AFUA_1G05150)-RELATED"/>
    <property type="match status" value="1"/>
</dbReference>
<feature type="domain" description="C2H2-type" evidence="6">
    <location>
        <begin position="121"/>
        <end position="148"/>
    </location>
</feature>
<dbReference type="GO" id="GO:0005634">
    <property type="term" value="C:nucleus"/>
    <property type="evidence" value="ECO:0007669"/>
    <property type="project" value="TreeGrafter"/>
</dbReference>
<organism evidence="7 8">
    <name type="scientific">Apolygus lucorum</name>
    <name type="common">Small green plant bug</name>
    <name type="synonym">Lygocoris lucorum</name>
    <dbReference type="NCBI Taxonomy" id="248454"/>
    <lineage>
        <taxon>Eukaryota</taxon>
        <taxon>Metazoa</taxon>
        <taxon>Ecdysozoa</taxon>
        <taxon>Arthropoda</taxon>
        <taxon>Hexapoda</taxon>
        <taxon>Insecta</taxon>
        <taxon>Pterygota</taxon>
        <taxon>Neoptera</taxon>
        <taxon>Paraneoptera</taxon>
        <taxon>Hemiptera</taxon>
        <taxon>Heteroptera</taxon>
        <taxon>Panheteroptera</taxon>
        <taxon>Cimicomorpha</taxon>
        <taxon>Miridae</taxon>
        <taxon>Mirini</taxon>
        <taxon>Apolygus</taxon>
    </lineage>
</organism>
<keyword evidence="2" id="KW-0677">Repeat</keyword>
<evidence type="ECO:0000256" key="1">
    <source>
        <dbReference type="ARBA" id="ARBA00022723"/>
    </source>
</evidence>
<name>A0A8S9X1V8_APOLU</name>
<evidence type="ECO:0000256" key="2">
    <source>
        <dbReference type="ARBA" id="ARBA00022737"/>
    </source>
</evidence>
<evidence type="ECO:0000256" key="3">
    <source>
        <dbReference type="ARBA" id="ARBA00022771"/>
    </source>
</evidence>
<keyword evidence="3 5" id="KW-0863">Zinc-finger</keyword>
<feature type="domain" description="C2H2-type" evidence="6">
    <location>
        <begin position="257"/>
        <end position="275"/>
    </location>
</feature>
<proteinExistence type="predicted"/>
<dbReference type="GO" id="GO:0043565">
    <property type="term" value="F:sequence-specific DNA binding"/>
    <property type="evidence" value="ECO:0007669"/>
    <property type="project" value="TreeGrafter"/>
</dbReference>
<dbReference type="InterPro" id="IPR036236">
    <property type="entry name" value="Znf_C2H2_sf"/>
</dbReference>
<dbReference type="SUPFAM" id="SSF57667">
    <property type="entry name" value="beta-beta-alpha zinc fingers"/>
    <property type="match status" value="3"/>
</dbReference>
<dbReference type="AlphaFoldDB" id="A0A8S9X1V8"/>
<gene>
    <name evidence="7" type="ORF">GE061_003388</name>
</gene>
<feature type="domain" description="C2H2-type" evidence="6">
    <location>
        <begin position="323"/>
        <end position="352"/>
    </location>
</feature>
<keyword evidence="1" id="KW-0479">Metal-binding</keyword>
<keyword evidence="4" id="KW-0862">Zinc</keyword>
<sequence>MSFHPILPLSRNKRSSTARGLSNLSANKRVLPGIRYSRTVDPNRTTFSNKGKFFLNHTGKLPVPRGIPKMEVDESHVRLLRFQAPSIVLNARSAFSCPNCLKSYNRKHNLNRHVLHECGNYMCTNCMKSYSRKDGLKRHIELECGVPPKFECELYNSPRQKCLKEFASNTNLKRHIEEVCGVTPKSHHFTYHFTCQKCSKQFGRKTHLKRHIEEVCGITAKSHHFTCQKCSKQFTSNKNLKRHIEEVCGVTPKSQQHTCQKCSKQFARKTNLKRHVEKCVVVTPKFACEHCSYRSKRNRDLKVHCEKLHSLKAQIQTQCTRPFTCHHCLKTFARKDNWKRHIKDVCELSAQPRFACLSRSEECPFYGDAHSVLPKSSSLEVSLSPLRPIVQQEGPPSTSSQQSTCGSTVIVVQDRTAGRTTSLATSSSSAGKNLSLPALSAPIGQNTNITSKLTSPSNTRTKQSSYRCVVCGKSYRRKNTLMRHWKFECGKEPQFSCPYCPFKAKHKHNYKQHLIMRHSDECAMIAPSVRVGAFES</sequence>
<dbReference type="GO" id="GO:0008270">
    <property type="term" value="F:zinc ion binding"/>
    <property type="evidence" value="ECO:0007669"/>
    <property type="project" value="UniProtKB-KW"/>
</dbReference>
<evidence type="ECO:0000256" key="5">
    <source>
        <dbReference type="PROSITE-ProRule" id="PRU00042"/>
    </source>
</evidence>
<keyword evidence="8" id="KW-1185">Reference proteome</keyword>
<comment type="caution">
    <text evidence="7">The sequence shown here is derived from an EMBL/GenBank/DDBJ whole genome shotgun (WGS) entry which is preliminary data.</text>
</comment>